<protein>
    <submittedName>
        <fullName evidence="2">Uncharacterized protein</fullName>
    </submittedName>
</protein>
<gene>
    <name evidence="2" type="ORF">AshY1_01510</name>
</gene>
<keyword evidence="3" id="KW-1185">Reference proteome</keyword>
<keyword evidence="1" id="KW-0812">Transmembrane</keyword>
<dbReference type="RefSeq" id="WP_341266702.1">
    <property type="nucleotide sequence ID" value="NZ_CP146843.1"/>
</dbReference>
<keyword evidence="1" id="KW-0472">Membrane</keyword>
<dbReference type="Proteomes" id="UP001484199">
    <property type="component" value="Chromosome"/>
</dbReference>
<accession>A0ABZ2U827</accession>
<feature type="transmembrane region" description="Helical" evidence="1">
    <location>
        <begin position="6"/>
        <end position="24"/>
    </location>
</feature>
<proteinExistence type="predicted"/>
<evidence type="ECO:0000313" key="2">
    <source>
        <dbReference type="EMBL" id="WYY26293.1"/>
    </source>
</evidence>
<evidence type="ECO:0000256" key="1">
    <source>
        <dbReference type="SAM" id="Phobius"/>
    </source>
</evidence>
<name>A0ABZ2U827_ASHYP</name>
<organism evidence="2 3">
    <name type="scientific">Ash yellows phytoplasma</name>
    <dbReference type="NCBI Taxonomy" id="35780"/>
    <lineage>
        <taxon>Bacteria</taxon>
        <taxon>Bacillati</taxon>
        <taxon>Mycoplasmatota</taxon>
        <taxon>Mollicutes</taxon>
        <taxon>Acholeplasmatales</taxon>
        <taxon>Acholeplasmataceae</taxon>
        <taxon>Candidatus Phytoplasma</taxon>
        <taxon>16SrVII (Ash yellows group)</taxon>
    </lineage>
</organism>
<sequence>MNDFHFTLGFLFGATFTIILMFIMKKLFFPDSSLITKKLEVADKEMMKPKPIKNLKTELKKDGEKENGKMTDAKILETEMNT</sequence>
<evidence type="ECO:0000313" key="3">
    <source>
        <dbReference type="Proteomes" id="UP001484199"/>
    </source>
</evidence>
<reference evidence="2" key="1">
    <citation type="submission" date="2024-03" db="EMBL/GenBank/DDBJ databases">
        <title>The Complete Genome of 'Candidatus Phytoplasma fraxini' AshY1 from the Ash Yellows Group.</title>
        <authorList>
            <person name="Boehm J.W."/>
            <person name="Huettel B."/>
            <person name="Schneider B."/>
            <person name="Kube M."/>
        </authorList>
    </citation>
    <scope>NUCLEOTIDE SEQUENCE [LARGE SCALE GENOMIC DNA]</scope>
    <source>
        <strain evidence="2">AshY1</strain>
    </source>
</reference>
<keyword evidence="1" id="KW-1133">Transmembrane helix</keyword>
<dbReference type="EMBL" id="CP146843">
    <property type="protein sequence ID" value="WYY26293.1"/>
    <property type="molecule type" value="Genomic_DNA"/>
</dbReference>